<dbReference type="eggNOG" id="COG0438">
    <property type="taxonomic scope" value="Bacteria"/>
</dbReference>
<feature type="domain" description="Glycosyltransferase subfamily 4-like N-terminal" evidence="4">
    <location>
        <begin position="11"/>
        <end position="163"/>
    </location>
</feature>
<evidence type="ECO:0000259" key="4">
    <source>
        <dbReference type="Pfam" id="PF13439"/>
    </source>
</evidence>
<dbReference type="InterPro" id="IPR028098">
    <property type="entry name" value="Glyco_trans_4-like_N"/>
</dbReference>
<dbReference type="PANTHER" id="PTHR12526">
    <property type="entry name" value="GLYCOSYLTRANSFERASE"/>
    <property type="match status" value="1"/>
</dbReference>
<keyword evidence="6" id="KW-1185">Reference proteome</keyword>
<keyword evidence="2" id="KW-0808">Transferase</keyword>
<evidence type="ECO:0000313" key="5">
    <source>
        <dbReference type="EMBL" id="KEO54703.1"/>
    </source>
</evidence>
<gene>
    <name evidence="5" type="ORF">TP2_17360</name>
</gene>
<name>A0A074JGK8_9RHOB</name>
<keyword evidence="1" id="KW-0328">Glycosyltransferase</keyword>
<comment type="caution">
    <text evidence="5">The sequence shown here is derived from an EMBL/GenBank/DDBJ whole genome shotgun (WGS) entry which is preliminary data.</text>
</comment>
<feature type="domain" description="Glycosyl transferase family 1" evidence="3">
    <location>
        <begin position="177"/>
        <end position="327"/>
    </location>
</feature>
<evidence type="ECO:0000256" key="2">
    <source>
        <dbReference type="ARBA" id="ARBA00022679"/>
    </source>
</evidence>
<evidence type="ECO:0000313" key="6">
    <source>
        <dbReference type="Proteomes" id="UP000027432"/>
    </source>
</evidence>
<organism evidence="5 6">
    <name type="scientific">Thioclava pacifica DSM 10166</name>
    <dbReference type="NCBI Taxonomy" id="1353537"/>
    <lineage>
        <taxon>Bacteria</taxon>
        <taxon>Pseudomonadati</taxon>
        <taxon>Pseudomonadota</taxon>
        <taxon>Alphaproteobacteria</taxon>
        <taxon>Rhodobacterales</taxon>
        <taxon>Paracoccaceae</taxon>
        <taxon>Thioclava</taxon>
    </lineage>
</organism>
<evidence type="ECO:0000256" key="1">
    <source>
        <dbReference type="ARBA" id="ARBA00022676"/>
    </source>
</evidence>
<dbReference type="AlphaFoldDB" id="A0A074JGK8"/>
<dbReference type="SUPFAM" id="SSF53756">
    <property type="entry name" value="UDP-Glycosyltransferase/glycogen phosphorylase"/>
    <property type="match status" value="1"/>
</dbReference>
<dbReference type="Pfam" id="PF13439">
    <property type="entry name" value="Glyco_transf_4"/>
    <property type="match status" value="1"/>
</dbReference>
<dbReference type="PANTHER" id="PTHR12526:SF510">
    <property type="entry name" value="D-INOSITOL 3-PHOSPHATE GLYCOSYLTRANSFERASE"/>
    <property type="match status" value="1"/>
</dbReference>
<dbReference type="Pfam" id="PF00534">
    <property type="entry name" value="Glycos_transf_1"/>
    <property type="match status" value="1"/>
</dbReference>
<dbReference type="STRING" id="1353537.TP2_17360"/>
<dbReference type="InterPro" id="IPR001296">
    <property type="entry name" value="Glyco_trans_1"/>
</dbReference>
<dbReference type="Gene3D" id="3.40.50.2000">
    <property type="entry name" value="Glycogen Phosphorylase B"/>
    <property type="match status" value="2"/>
</dbReference>
<dbReference type="Proteomes" id="UP000027432">
    <property type="component" value="Unassembled WGS sequence"/>
</dbReference>
<sequence length="362" mass="39567">MICQRDDPATGGAARVAVELVGRLAMSPDIEVVCLFAYGGPGALSTDVRAHARWLNIGSNRHALLGMFRLRREIRRFDPDVIYHHDGLTWTHIVSWTFPRTLVIGHAHLDGPQPGASLRRRLAHWVHAKTYRRLVAVSDFTRARWQELGFPAENAVVLRNGVDGASFRPPSPAERATARSGLGLPADAKVVTSVGRLHCGMKGTDDFLRVFAKLGPHWNGLVAGTGPDRDRLERLAFDLGIRDRVYFAGLVDPVLSAYHAADVLAITSHYEPFGLIAVEALASGVPVVGLECQGGVVEILKDTEQMMVAGRDLDAMAQAIEAAEGNRPAGRDALLAKFDWQSAADRLEAWLHDWTEARGEKS</sequence>
<dbReference type="GO" id="GO:0016757">
    <property type="term" value="F:glycosyltransferase activity"/>
    <property type="evidence" value="ECO:0007669"/>
    <property type="project" value="UniProtKB-KW"/>
</dbReference>
<evidence type="ECO:0008006" key="7">
    <source>
        <dbReference type="Google" id="ProtNLM"/>
    </source>
</evidence>
<accession>A0A074JGK8</accession>
<reference evidence="5 6" key="1">
    <citation type="submission" date="2013-07" db="EMBL/GenBank/DDBJ databases">
        <title>Thioclava pacifica DSM 10166 Genome Sequencing.</title>
        <authorList>
            <person name="Lai Q."/>
            <person name="Shao Z."/>
        </authorList>
    </citation>
    <scope>NUCLEOTIDE SEQUENCE [LARGE SCALE GENOMIC DNA]</scope>
    <source>
        <strain evidence="5 6">DSM 10166</strain>
    </source>
</reference>
<protein>
    <recommendedName>
        <fullName evidence="7">Glycosyltransferase subfamily 4-like N-terminal domain-containing protein</fullName>
    </recommendedName>
</protein>
<proteinExistence type="predicted"/>
<evidence type="ECO:0000259" key="3">
    <source>
        <dbReference type="Pfam" id="PF00534"/>
    </source>
</evidence>
<dbReference type="EMBL" id="AUND01000009">
    <property type="protein sequence ID" value="KEO54703.1"/>
    <property type="molecule type" value="Genomic_DNA"/>
</dbReference>